<dbReference type="PROSITE" id="PS50222">
    <property type="entry name" value="EF_HAND_2"/>
    <property type="match status" value="1"/>
</dbReference>
<sequence>MKSSSSSPSSNKQKFSSVNKIIPNLIKLFNKGYRNVCKAIEHCTKQYIHKYEANSITLNNDLYNIPYGYTNSDIFLETLKYLKLTKLEKIQIGSFFTRYGLTITNKGLLPYAELFRRFQDRSEAGVLHQMLTYTLMTRKGSTGKQNFDLQRSGIVSPENFRIILFNHFGYEFTKGSFNEFLNLLPLDLNGNVKYVEFMRQFNLKSETCEPGLNDQCQTDNSNLSSTVISNNTNNDKQQLLTEQAECKPDNEIQESSVNPIPPRQRTVKELEQIIREALKAKTYEIENKFYELDQYNSGRLTQEQLYHLLKVSNIRPEITRGEIRRLWPEFFVDQKHCLSFHEFMRHFLYRKSEAAYPNAKFVPPRLGDADLMPYFMFDRLYKEFIEMDPKGTGFITPKQLNDILIELCLQVSDREVDDLIEKFDIHKDGKISYLALLQPFIRNRLLKSDLLHNKSVIHNLANKILGVEEVNKLKSSLLPILNEVRPKVPVSQLNWSKMRRSMQNADKTNCGRLDAPIFRDLYQHGTGIRLTDEQVYQLLTTLDPDISGTLPYKRLLEDTQPIFSHHERKHSSKLQKTEENCSNINEHYDQQIDKQENNSNIS</sequence>
<dbReference type="PANTHER" id="PTHR20875:SF5">
    <property type="entry name" value="EF-HAND DOMAIN-CONTAINING PROTEIN"/>
    <property type="match status" value="1"/>
</dbReference>
<dbReference type="InterPro" id="IPR052603">
    <property type="entry name" value="EFCB6"/>
</dbReference>
<dbReference type="STRING" id="31246.A0A183P1Z3"/>
<dbReference type="InterPro" id="IPR011992">
    <property type="entry name" value="EF-hand-dom_pair"/>
</dbReference>
<dbReference type="Gene3D" id="1.10.238.10">
    <property type="entry name" value="EF-hand"/>
    <property type="match status" value="3"/>
</dbReference>
<dbReference type="PANTHER" id="PTHR20875">
    <property type="entry name" value="EF-HAND CALCIUM-BINDING DOMAIN-CONTAINING PROTEIN 6-RELATED"/>
    <property type="match status" value="1"/>
</dbReference>
<dbReference type="SUPFAM" id="SSF47473">
    <property type="entry name" value="EF-hand"/>
    <property type="match status" value="3"/>
</dbReference>
<protein>
    <submittedName>
        <fullName evidence="1">Uncharacterized protein</fullName>
    </submittedName>
</protein>
<dbReference type="AlphaFoldDB" id="A0A183P1Z3"/>
<evidence type="ECO:0000313" key="2">
    <source>
        <dbReference type="Proteomes" id="UP000269396"/>
    </source>
</evidence>
<accession>A0A183P1Z3</accession>
<organism evidence="1 2">
    <name type="scientific">Schistosoma mattheei</name>
    <dbReference type="NCBI Taxonomy" id="31246"/>
    <lineage>
        <taxon>Eukaryota</taxon>
        <taxon>Metazoa</taxon>
        <taxon>Spiralia</taxon>
        <taxon>Lophotrochozoa</taxon>
        <taxon>Platyhelminthes</taxon>
        <taxon>Trematoda</taxon>
        <taxon>Digenea</taxon>
        <taxon>Strigeidida</taxon>
        <taxon>Schistosomatoidea</taxon>
        <taxon>Schistosomatidae</taxon>
        <taxon>Schistosoma</taxon>
    </lineage>
</organism>
<proteinExistence type="predicted"/>
<dbReference type="Proteomes" id="UP000269396">
    <property type="component" value="Unassembled WGS sequence"/>
</dbReference>
<dbReference type="CDD" id="cd00051">
    <property type="entry name" value="EFh"/>
    <property type="match status" value="1"/>
</dbReference>
<keyword evidence="2" id="KW-1185">Reference proteome</keyword>
<dbReference type="InterPro" id="IPR002048">
    <property type="entry name" value="EF_hand_dom"/>
</dbReference>
<gene>
    <name evidence="1" type="ORF">SMTD_LOCUS8379</name>
</gene>
<dbReference type="Pfam" id="PF13499">
    <property type="entry name" value="EF-hand_7"/>
    <property type="match status" value="1"/>
</dbReference>
<reference evidence="1 2" key="1">
    <citation type="submission" date="2018-11" db="EMBL/GenBank/DDBJ databases">
        <authorList>
            <consortium name="Pathogen Informatics"/>
        </authorList>
    </citation>
    <scope>NUCLEOTIDE SEQUENCE [LARGE SCALE GENOMIC DNA]</scope>
    <source>
        <strain>Denwood</strain>
        <strain evidence="2">Zambia</strain>
    </source>
</reference>
<name>A0A183P1Z3_9TREM</name>
<evidence type="ECO:0000313" key="1">
    <source>
        <dbReference type="EMBL" id="VDP44388.1"/>
    </source>
</evidence>
<dbReference type="EMBL" id="UZAL01028890">
    <property type="protein sequence ID" value="VDP44388.1"/>
    <property type="molecule type" value="Genomic_DNA"/>
</dbReference>
<dbReference type="GO" id="GO:0005509">
    <property type="term" value="F:calcium ion binding"/>
    <property type="evidence" value="ECO:0007669"/>
    <property type="project" value="InterPro"/>
</dbReference>